<dbReference type="InterPro" id="IPR027396">
    <property type="entry name" value="DsrEFH-like"/>
</dbReference>
<dbReference type="Pfam" id="PF02635">
    <property type="entry name" value="DsrE"/>
    <property type="match status" value="1"/>
</dbReference>
<accession>M5RYS2</accession>
<evidence type="ECO:0000256" key="1">
    <source>
        <dbReference type="SAM" id="SignalP"/>
    </source>
</evidence>
<feature type="signal peptide" evidence="1">
    <location>
        <begin position="1"/>
        <end position="25"/>
    </location>
</feature>
<reference evidence="2 3" key="1">
    <citation type="journal article" date="2013" name="Mar. Genomics">
        <title>Expression of sulfatases in Rhodopirellula baltica and the diversity of sulfatases in the genus Rhodopirellula.</title>
        <authorList>
            <person name="Wegner C.E."/>
            <person name="Richter-Heitmann T."/>
            <person name="Klindworth A."/>
            <person name="Klockow C."/>
            <person name="Richter M."/>
            <person name="Achstetter T."/>
            <person name="Glockner F.O."/>
            <person name="Harder J."/>
        </authorList>
    </citation>
    <scope>NUCLEOTIDE SEQUENCE [LARGE SCALE GENOMIC DNA]</scope>
    <source>
        <strain evidence="2 3">SM1</strain>
    </source>
</reference>
<dbReference type="OrthoDB" id="14053at2"/>
<dbReference type="Gene3D" id="3.40.1260.10">
    <property type="entry name" value="DsrEFH-like"/>
    <property type="match status" value="1"/>
</dbReference>
<keyword evidence="3" id="KW-1185">Reference proteome</keyword>
<sequence length="177" mass="19604">MNRRILCPLTMIVVILATTITQSVAAPPTSSSESADRPVIQLEHKGPIKVVYQVTQDEWKDGVGKAFLYMKNLRGYYAKKGIAGDKLDIRAVVHGKASTHVLTDEAFNRVKGVDTGNPNAQLISELKESGVIIELCDVRRQQEGWEKSDVHPDVLLAAAAYARIIDLQHQGYAYIKF</sequence>
<proteinExistence type="predicted"/>
<dbReference type="PATRIC" id="fig|1265738.3.peg.3999"/>
<dbReference type="Proteomes" id="UP000011991">
    <property type="component" value="Unassembled WGS sequence"/>
</dbReference>
<dbReference type="PANTHER" id="PTHR37691">
    <property type="entry name" value="BLR3518 PROTEIN"/>
    <property type="match status" value="1"/>
</dbReference>
<dbReference type="PANTHER" id="PTHR37691:SF1">
    <property type="entry name" value="BLR3518 PROTEIN"/>
    <property type="match status" value="1"/>
</dbReference>
<dbReference type="AlphaFoldDB" id="M5RYS2"/>
<keyword evidence="1" id="KW-0732">Signal</keyword>
<dbReference type="RefSeq" id="WP_008699502.1">
    <property type="nucleotide sequence ID" value="NZ_ANOG01000575.1"/>
</dbReference>
<evidence type="ECO:0000313" key="3">
    <source>
        <dbReference type="Proteomes" id="UP000011991"/>
    </source>
</evidence>
<organism evidence="2 3">
    <name type="scientific">Rhodopirellula maiorica SM1</name>
    <dbReference type="NCBI Taxonomy" id="1265738"/>
    <lineage>
        <taxon>Bacteria</taxon>
        <taxon>Pseudomonadati</taxon>
        <taxon>Planctomycetota</taxon>
        <taxon>Planctomycetia</taxon>
        <taxon>Pirellulales</taxon>
        <taxon>Pirellulaceae</taxon>
        <taxon>Novipirellula</taxon>
    </lineage>
</organism>
<dbReference type="InterPro" id="IPR003787">
    <property type="entry name" value="Sulphur_relay_DsrE/F-like"/>
</dbReference>
<evidence type="ECO:0000313" key="2">
    <source>
        <dbReference type="EMBL" id="EMI19079.1"/>
    </source>
</evidence>
<dbReference type="SUPFAM" id="SSF75169">
    <property type="entry name" value="DsrEFH-like"/>
    <property type="match status" value="1"/>
</dbReference>
<comment type="caution">
    <text evidence="2">The sequence shown here is derived from an EMBL/GenBank/DDBJ whole genome shotgun (WGS) entry which is preliminary data.</text>
</comment>
<dbReference type="EMBL" id="ANOG01000575">
    <property type="protein sequence ID" value="EMI19079.1"/>
    <property type="molecule type" value="Genomic_DNA"/>
</dbReference>
<name>M5RYS2_9BACT</name>
<feature type="chain" id="PRO_5004071184" evidence="1">
    <location>
        <begin position="26"/>
        <end position="177"/>
    </location>
</feature>
<gene>
    <name evidence="2" type="ORF">RMSM_03996</name>
</gene>
<protein>
    <submittedName>
        <fullName evidence="2">Secreted protein containing DUF1791</fullName>
    </submittedName>
</protein>